<accession>A0AA92K1B4</accession>
<feature type="region of interest" description="Disordered" evidence="1">
    <location>
        <begin position="167"/>
        <end position="209"/>
    </location>
</feature>
<evidence type="ECO:0000313" key="2">
    <source>
        <dbReference type="EMBL" id="QOK96565.1"/>
    </source>
</evidence>
<dbReference type="EMBL" id="CP051169">
    <property type="protein sequence ID" value="QOK96565.1"/>
    <property type="molecule type" value="Genomic_DNA"/>
</dbReference>
<evidence type="ECO:0000313" key="3">
    <source>
        <dbReference type="Proteomes" id="UP000593970"/>
    </source>
</evidence>
<reference evidence="3" key="1">
    <citation type="submission" date="2020-04" db="EMBL/GenBank/DDBJ databases">
        <title>Ralstonia solanacearum UW576, UW763, UW773, and UW774.</title>
        <authorList>
            <person name="Steidl O."/>
            <person name="Truchon A."/>
            <person name="Allen C."/>
        </authorList>
    </citation>
    <scope>NUCLEOTIDE SEQUENCE [LARGE SCALE GENOMIC DNA]</scope>
    <source>
        <strain evidence="3">UW774</strain>
    </source>
</reference>
<dbReference type="AlphaFoldDB" id="A0AA92K1B4"/>
<dbReference type="Proteomes" id="UP000593970">
    <property type="component" value="Chromosome"/>
</dbReference>
<sequence length="209" mass="23562">MRVRSTSHDVGFIAEIKHHVYNKRNAAFINKMFTRATIAAMDDTMTRLYQAARERLGLTSPTEVAKHLNQFPQTLKNWEKRGISHVGLVLAEELIGCSATWLRTGKEADNTATAGETAAAPGGQPAVQLVTWPFSRIPWPRVMRLPADELAFVEAKLEVELDRAEERLAKKRDEPQMRENGKQFDVSAKDEDYFLSGSPPNRSKRKRTG</sequence>
<gene>
    <name evidence="2" type="ORF">HF909_09030</name>
</gene>
<feature type="compositionally biased region" description="Basic and acidic residues" evidence="1">
    <location>
        <begin position="167"/>
        <end position="192"/>
    </location>
</feature>
<dbReference type="GO" id="GO:0003677">
    <property type="term" value="F:DNA binding"/>
    <property type="evidence" value="ECO:0007669"/>
    <property type="project" value="InterPro"/>
</dbReference>
<dbReference type="InterPro" id="IPR010982">
    <property type="entry name" value="Lambda_DNA-bd_dom_sf"/>
</dbReference>
<proteinExistence type="predicted"/>
<organism evidence="2 3">
    <name type="scientific">Ralstonia solanacearum</name>
    <name type="common">Pseudomonas solanacearum</name>
    <dbReference type="NCBI Taxonomy" id="305"/>
    <lineage>
        <taxon>Bacteria</taxon>
        <taxon>Pseudomonadati</taxon>
        <taxon>Pseudomonadota</taxon>
        <taxon>Betaproteobacteria</taxon>
        <taxon>Burkholderiales</taxon>
        <taxon>Burkholderiaceae</taxon>
        <taxon>Ralstonia</taxon>
        <taxon>Ralstonia solanacearum species complex</taxon>
    </lineage>
</organism>
<evidence type="ECO:0000256" key="1">
    <source>
        <dbReference type="SAM" id="MobiDB-lite"/>
    </source>
</evidence>
<dbReference type="Gene3D" id="1.10.260.40">
    <property type="entry name" value="lambda repressor-like DNA-binding domains"/>
    <property type="match status" value="1"/>
</dbReference>
<protein>
    <submittedName>
        <fullName evidence="2">Uncharacterized protein</fullName>
    </submittedName>
</protein>
<name>A0AA92K1B4_RALSL</name>